<dbReference type="Pfam" id="PF07508">
    <property type="entry name" value="Recombinase"/>
    <property type="match status" value="1"/>
</dbReference>
<accession>A0A8J8KC79</accession>
<evidence type="ECO:0000313" key="3">
    <source>
        <dbReference type="Proteomes" id="UP000625804"/>
    </source>
</evidence>
<protein>
    <submittedName>
        <fullName evidence="2">Recombinase family protein</fullName>
    </submittedName>
</protein>
<evidence type="ECO:0000259" key="1">
    <source>
        <dbReference type="PROSITE" id="PS51737"/>
    </source>
</evidence>
<dbReference type="GO" id="GO:0000150">
    <property type="term" value="F:DNA strand exchange activity"/>
    <property type="evidence" value="ECO:0007669"/>
    <property type="project" value="InterPro"/>
</dbReference>
<reference evidence="2" key="1">
    <citation type="submission" date="2020-06" db="EMBL/GenBank/DDBJ databases">
        <title>A novel thermopfilic bacterium from Erzurum, Turkey.</title>
        <authorList>
            <person name="Adiguzel A."/>
            <person name="Ay H."/>
            <person name="Baltaci M.O."/>
        </authorList>
    </citation>
    <scope>NUCLEOTIDE SEQUENCE</scope>
    <source>
        <strain evidence="2">P2</strain>
    </source>
</reference>
<proteinExistence type="predicted"/>
<name>A0A8J8KC79_9BACI</name>
<gene>
    <name evidence="2" type="ORF">HR057_13485</name>
</gene>
<evidence type="ECO:0000313" key="2">
    <source>
        <dbReference type="EMBL" id="NSL52764.1"/>
    </source>
</evidence>
<dbReference type="GO" id="GO:0003677">
    <property type="term" value="F:DNA binding"/>
    <property type="evidence" value="ECO:0007669"/>
    <property type="project" value="InterPro"/>
</dbReference>
<dbReference type="Gene3D" id="3.90.1750.20">
    <property type="entry name" value="Putative Large Serine Recombinase, Chain B, Domain 2"/>
    <property type="match status" value="1"/>
</dbReference>
<dbReference type="InterPro" id="IPR011109">
    <property type="entry name" value="DNA_bind_recombinase_dom"/>
</dbReference>
<dbReference type="PANTHER" id="PTHR30461">
    <property type="entry name" value="DNA-INVERTASE FROM LAMBDOID PROPHAGE"/>
    <property type="match status" value="1"/>
</dbReference>
<dbReference type="InterPro" id="IPR038109">
    <property type="entry name" value="DNA_bind_recomb_sf"/>
</dbReference>
<feature type="domain" description="Recombinase" evidence="1">
    <location>
        <begin position="1"/>
        <end position="105"/>
    </location>
</feature>
<keyword evidence="3" id="KW-1185">Reference proteome</keyword>
<dbReference type="PANTHER" id="PTHR30461:SF19">
    <property type="entry name" value="SITE-SPECIFIC RECOMBINASE RESOLVASE FAMILY"/>
    <property type="match status" value="1"/>
</dbReference>
<dbReference type="PROSITE" id="PS51737">
    <property type="entry name" value="RECOMBINASE_DNA_BIND"/>
    <property type="match status" value="1"/>
</dbReference>
<dbReference type="EMBL" id="JABTTE010000021">
    <property type="protein sequence ID" value="NSL52764.1"/>
    <property type="molecule type" value="Genomic_DNA"/>
</dbReference>
<sequence length="219" mass="26389">MVILIFYLYSYGYSDRKIANLLNEADIPPPSIDAKGWNDSTVRYILNNRWYIGELAWFTRTSFENSKKKPEEEIFLFKNHHEPLIGANLWNTTQFFRNYKQNKDHMDSPYILRDLVYCHECKEKLITRNSTPAKSKKKYMYYCCPSCKKKISIDKIHESIFADFSLRWGRELKYYEKQTEKILNRWKKGLEQKINDLNENLEKRKPEFKQRISIDLTSL</sequence>
<dbReference type="AlphaFoldDB" id="A0A8J8KC79"/>
<organism evidence="2 3">
    <name type="scientific">Calidifontibacillus erzurumensis</name>
    <dbReference type="NCBI Taxonomy" id="2741433"/>
    <lineage>
        <taxon>Bacteria</taxon>
        <taxon>Bacillati</taxon>
        <taxon>Bacillota</taxon>
        <taxon>Bacilli</taxon>
        <taxon>Bacillales</taxon>
        <taxon>Bacillaceae</taxon>
        <taxon>Calidifontibacillus/Schinkia group</taxon>
        <taxon>Calidifontibacillus</taxon>
    </lineage>
</organism>
<dbReference type="Proteomes" id="UP000625804">
    <property type="component" value="Unassembled WGS sequence"/>
</dbReference>
<comment type="caution">
    <text evidence="2">The sequence shown here is derived from an EMBL/GenBank/DDBJ whole genome shotgun (WGS) entry which is preliminary data.</text>
</comment>
<dbReference type="InterPro" id="IPR050639">
    <property type="entry name" value="SSR_resolvase"/>
</dbReference>